<evidence type="ECO:0000259" key="2">
    <source>
        <dbReference type="Pfam" id="PF12728"/>
    </source>
</evidence>
<accession>F8AX94</accession>
<evidence type="ECO:0000256" key="1">
    <source>
        <dbReference type="SAM" id="MobiDB-lite"/>
    </source>
</evidence>
<dbReference type="Proteomes" id="UP000001549">
    <property type="component" value="Chromosome"/>
</dbReference>
<dbReference type="HOGENOM" id="CLU_2000549_0_0_11"/>
<dbReference type="AlphaFoldDB" id="F8AX94"/>
<dbReference type="RefSeq" id="WP_013872423.1">
    <property type="nucleotide sequence ID" value="NC_015656.1"/>
</dbReference>
<protein>
    <recommendedName>
        <fullName evidence="2">Helix-turn-helix domain-containing protein</fullName>
    </recommendedName>
</protein>
<dbReference type="Pfam" id="PF12728">
    <property type="entry name" value="HTH_17"/>
    <property type="match status" value="1"/>
</dbReference>
<feature type="domain" description="Helix-turn-helix" evidence="2">
    <location>
        <begin position="72"/>
        <end position="120"/>
    </location>
</feature>
<proteinExistence type="predicted"/>
<feature type="compositionally biased region" description="Polar residues" evidence="1">
    <location>
        <begin position="1"/>
        <end position="11"/>
    </location>
</feature>
<dbReference type="eggNOG" id="COG3311">
    <property type="taxonomic scope" value="Bacteria"/>
</dbReference>
<dbReference type="EMBL" id="CP002801">
    <property type="protein sequence ID" value="AEH08445.1"/>
    <property type="molecule type" value="Genomic_DNA"/>
</dbReference>
<dbReference type="STRING" id="656024.FsymDg_0939"/>
<dbReference type="KEGG" id="fsy:FsymDg_0939"/>
<sequence>MTTTIHANSDGSGDYDQAPARAVRPRPLETERGPVIVTHTITQRHTEDVVFTVPSDDRPSTPTADLANLPALLTVPRAAELLGLPRASAYRYAANGELPTQRLGGRVYIVTAQIRHLFAARESA</sequence>
<gene>
    <name evidence="3" type="ordered locus">FsymDg_0939</name>
</gene>
<dbReference type="InterPro" id="IPR041657">
    <property type="entry name" value="HTH_17"/>
</dbReference>
<evidence type="ECO:0000313" key="4">
    <source>
        <dbReference type="Proteomes" id="UP000001549"/>
    </source>
</evidence>
<organism evidence="3 4">
    <name type="scientific">Candidatus Protofrankia datiscae</name>
    <dbReference type="NCBI Taxonomy" id="2716812"/>
    <lineage>
        <taxon>Bacteria</taxon>
        <taxon>Bacillati</taxon>
        <taxon>Actinomycetota</taxon>
        <taxon>Actinomycetes</taxon>
        <taxon>Frankiales</taxon>
        <taxon>Frankiaceae</taxon>
        <taxon>Protofrankia</taxon>
    </lineage>
</organism>
<reference evidence="3 4" key="1">
    <citation type="submission" date="2011-05" db="EMBL/GenBank/DDBJ databases">
        <title>Complete sequence of chromosome of Frankia symbiont of Datisca glomerata.</title>
        <authorList>
            <consortium name="US DOE Joint Genome Institute"/>
            <person name="Lucas S."/>
            <person name="Han J."/>
            <person name="Lapidus A."/>
            <person name="Cheng J.-F."/>
            <person name="Goodwin L."/>
            <person name="Pitluck S."/>
            <person name="Peters L."/>
            <person name="Mikhailova N."/>
            <person name="Chertkov O."/>
            <person name="Teshima H."/>
            <person name="Han C."/>
            <person name="Tapia R."/>
            <person name="Land M."/>
            <person name="Hauser L."/>
            <person name="Kyrpides N."/>
            <person name="Ivanova N."/>
            <person name="Pagani I."/>
            <person name="Berry A."/>
            <person name="Pawlowski K."/>
            <person name="Persson T."/>
            <person name="Vanden Heuvel B."/>
            <person name="Benson D."/>
            <person name="Woyke T."/>
        </authorList>
    </citation>
    <scope>NUCLEOTIDE SEQUENCE [LARGE SCALE GENOMIC DNA]</scope>
    <source>
        <strain evidence="4">4085684</strain>
    </source>
</reference>
<name>F8AX94_9ACTN</name>
<feature type="region of interest" description="Disordered" evidence="1">
    <location>
        <begin position="1"/>
        <end position="33"/>
    </location>
</feature>
<evidence type="ECO:0000313" key="3">
    <source>
        <dbReference type="EMBL" id="AEH08445.1"/>
    </source>
</evidence>
<keyword evidence="4" id="KW-1185">Reference proteome</keyword>